<accession>A0A4Y8RQE3</accession>
<dbReference type="SMART" id="SM00044">
    <property type="entry name" value="CYCc"/>
    <property type="match status" value="1"/>
</dbReference>
<dbReference type="SUPFAM" id="SSF55073">
    <property type="entry name" value="Nucleotide cyclase"/>
    <property type="match status" value="1"/>
</dbReference>
<dbReference type="Pfam" id="PF00211">
    <property type="entry name" value="Guanylate_cyc"/>
    <property type="match status" value="1"/>
</dbReference>
<dbReference type="RefSeq" id="WP_134761699.1">
    <property type="nucleotide sequence ID" value="NZ_SOZD01000002.1"/>
</dbReference>
<reference evidence="3 4" key="1">
    <citation type="submission" date="2019-03" db="EMBL/GenBank/DDBJ databases">
        <title>Jiella endophytica sp. nov., a novel endophytic bacterium isolated from root of Ficus microcarpa Linn. f.</title>
        <authorList>
            <person name="Tuo L."/>
        </authorList>
    </citation>
    <scope>NUCLEOTIDE SEQUENCE [LARGE SCALE GENOMIC DNA]</scope>
    <source>
        <strain evidence="3 4">CBS5Q-3</strain>
    </source>
</reference>
<dbReference type="InterPro" id="IPR050697">
    <property type="entry name" value="Adenylyl/Guanylyl_Cyclase_3/4"/>
</dbReference>
<evidence type="ECO:0000259" key="2">
    <source>
        <dbReference type="PROSITE" id="PS50125"/>
    </source>
</evidence>
<dbReference type="PANTHER" id="PTHR43081">
    <property type="entry name" value="ADENYLATE CYCLASE, TERMINAL-DIFFERENTIATION SPECIFIC-RELATED"/>
    <property type="match status" value="1"/>
</dbReference>
<feature type="transmembrane region" description="Helical" evidence="1">
    <location>
        <begin position="146"/>
        <end position="166"/>
    </location>
</feature>
<keyword evidence="1" id="KW-0812">Transmembrane</keyword>
<feature type="transmembrane region" description="Helical" evidence="1">
    <location>
        <begin position="58"/>
        <end position="79"/>
    </location>
</feature>
<feature type="transmembrane region" description="Helical" evidence="1">
    <location>
        <begin position="33"/>
        <end position="52"/>
    </location>
</feature>
<dbReference type="OrthoDB" id="9789782at2"/>
<feature type="transmembrane region" description="Helical" evidence="1">
    <location>
        <begin position="91"/>
        <end position="110"/>
    </location>
</feature>
<dbReference type="GO" id="GO:0004016">
    <property type="term" value="F:adenylate cyclase activity"/>
    <property type="evidence" value="ECO:0007669"/>
    <property type="project" value="UniProtKB-ARBA"/>
</dbReference>
<proteinExistence type="predicted"/>
<dbReference type="EMBL" id="SOZD01000002">
    <property type="protein sequence ID" value="TFF25531.1"/>
    <property type="molecule type" value="Genomic_DNA"/>
</dbReference>
<keyword evidence="1" id="KW-0472">Membrane</keyword>
<feature type="domain" description="Guanylate cyclase" evidence="2">
    <location>
        <begin position="259"/>
        <end position="391"/>
    </location>
</feature>
<evidence type="ECO:0000256" key="1">
    <source>
        <dbReference type="SAM" id="Phobius"/>
    </source>
</evidence>
<dbReference type="Proteomes" id="UP000298179">
    <property type="component" value="Unassembled WGS sequence"/>
</dbReference>
<comment type="caution">
    <text evidence="3">The sequence shown here is derived from an EMBL/GenBank/DDBJ whole genome shotgun (WGS) entry which is preliminary data.</text>
</comment>
<dbReference type="InterPro" id="IPR029787">
    <property type="entry name" value="Nucleotide_cyclase"/>
</dbReference>
<dbReference type="PROSITE" id="PS50125">
    <property type="entry name" value="GUANYLATE_CYCLASE_2"/>
    <property type="match status" value="1"/>
</dbReference>
<sequence length="445" mass="47317">MLKTLLVMRPSDDSLPARISADIIRFDADSERLTGWVQLALAAFLLALYFVAPKPIDSISRSLVPIGLAAYAGLTILRLGLSYRMALPKTFLFASLIADVALLYALIWSFHLQYQQPQAFSLKAPTMLYIFVFIALRALRFDPIWVLLTGLVAALGWIGLVLYAIAVEGPGVITRSFVDYIQGSPILIGAEVDKIVVIVAVSAILAIAIARAQKLVLRTAREQVERAEIRRFLPAPVEAAITASDSAIVAGEGVEREAAILILDIRGFSGFAARQDPKTVVAALVAMHAIVVPIIERHNGIVDKYLGDGMLATFGAARESDTPAADALNALAEISAATTGWTEDLAAETGFRLSVNGAATAGPVIFAALGDAARLEYTVIGEAVNLAAKLEKHNKVEKTAGLTTAATLEAAILQGFRPEGRATHLPERRVAGVAEPLGLVALAPV</sequence>
<dbReference type="Gene3D" id="3.30.70.1230">
    <property type="entry name" value="Nucleotide cyclase"/>
    <property type="match status" value="1"/>
</dbReference>
<dbReference type="CDD" id="cd07302">
    <property type="entry name" value="CHD"/>
    <property type="match status" value="1"/>
</dbReference>
<keyword evidence="1" id="KW-1133">Transmembrane helix</keyword>
<name>A0A4Y8RQE3_9HYPH</name>
<protein>
    <submittedName>
        <fullName evidence="3">Adenylate/guanylate cyclase domain-containing protein</fullName>
    </submittedName>
</protein>
<gene>
    <name evidence="3" type="ORF">E3C22_09300</name>
</gene>
<feature type="transmembrane region" description="Helical" evidence="1">
    <location>
        <begin position="186"/>
        <end position="210"/>
    </location>
</feature>
<dbReference type="PANTHER" id="PTHR43081:SF1">
    <property type="entry name" value="ADENYLATE CYCLASE, TERMINAL-DIFFERENTIATION SPECIFIC"/>
    <property type="match status" value="1"/>
</dbReference>
<dbReference type="GO" id="GO:0009190">
    <property type="term" value="P:cyclic nucleotide biosynthetic process"/>
    <property type="evidence" value="ECO:0007669"/>
    <property type="project" value="InterPro"/>
</dbReference>
<evidence type="ECO:0000313" key="4">
    <source>
        <dbReference type="Proteomes" id="UP000298179"/>
    </source>
</evidence>
<dbReference type="InterPro" id="IPR001054">
    <property type="entry name" value="A/G_cyclase"/>
</dbReference>
<feature type="transmembrane region" description="Helical" evidence="1">
    <location>
        <begin position="122"/>
        <end position="139"/>
    </location>
</feature>
<dbReference type="GO" id="GO:0035556">
    <property type="term" value="P:intracellular signal transduction"/>
    <property type="evidence" value="ECO:0007669"/>
    <property type="project" value="InterPro"/>
</dbReference>
<dbReference type="AlphaFoldDB" id="A0A4Y8RQE3"/>
<organism evidence="3 4">
    <name type="scientific">Jiella endophytica</name>
    <dbReference type="NCBI Taxonomy" id="2558362"/>
    <lineage>
        <taxon>Bacteria</taxon>
        <taxon>Pseudomonadati</taxon>
        <taxon>Pseudomonadota</taxon>
        <taxon>Alphaproteobacteria</taxon>
        <taxon>Hyphomicrobiales</taxon>
        <taxon>Aurantimonadaceae</taxon>
        <taxon>Jiella</taxon>
    </lineage>
</organism>
<evidence type="ECO:0000313" key="3">
    <source>
        <dbReference type="EMBL" id="TFF25531.1"/>
    </source>
</evidence>
<keyword evidence="4" id="KW-1185">Reference proteome</keyword>